<dbReference type="OrthoDB" id="3558870at2759"/>
<dbReference type="EMBL" id="DS985214">
    <property type="protein sequence ID" value="EEY14020.1"/>
    <property type="molecule type" value="Genomic_DNA"/>
</dbReference>
<feature type="compositionally biased region" description="Low complexity" evidence="1">
    <location>
        <begin position="135"/>
        <end position="144"/>
    </location>
</feature>
<feature type="region of interest" description="Disordered" evidence="1">
    <location>
        <begin position="122"/>
        <end position="144"/>
    </location>
</feature>
<dbReference type="AlphaFoldDB" id="C9S8U3"/>
<feature type="compositionally biased region" description="Low complexity" evidence="1">
    <location>
        <begin position="212"/>
        <end position="231"/>
    </location>
</feature>
<accession>C9S8U3</accession>
<dbReference type="KEGG" id="val:VDBG_00127"/>
<evidence type="ECO:0000313" key="2">
    <source>
        <dbReference type="EMBL" id="EEY14020.1"/>
    </source>
</evidence>
<dbReference type="eggNOG" id="ENOG502T0QC">
    <property type="taxonomic scope" value="Eukaryota"/>
</dbReference>
<sequence>MVYPAVLSSTFYDCGSAVTMTTETIWTTTWTTNFLAANPQSTWDACYTVTETITGNPADYTRPALPPFFVETKVACGVCEGGEIVITAPVADFTPSVHIEGNGVFADGAVPGQVAPVHAQPTYGPEYPAEPPAPEGEVPAGAAVAPPAPEGAIPAVAPPAPEGAIPAVAPPAPEGAIPAGAPPAPEGEIPAGAAPPAPEGEIPAGAAPPVPEVAIPAEGAPAPGPEGEVPAAAPPAPEVASNVGQGIPEPEGDFAITGEPATDNDITVGQGVPAEEESDVTTVAGVPADSADIGTPAAPPAESDVIDGFVQASAPAVRSSFGVLAFSAFIGMIICM</sequence>
<dbReference type="OMA" id="PCAQKTI"/>
<keyword evidence="3" id="KW-1185">Reference proteome</keyword>
<organism evidence="3">
    <name type="scientific">Verticillium alfalfae (strain VaMs.102 / ATCC MYA-4576 / FGSC 10136)</name>
    <name type="common">Verticillium wilt of alfalfa</name>
    <name type="synonym">Verticillium albo-atrum</name>
    <dbReference type="NCBI Taxonomy" id="526221"/>
    <lineage>
        <taxon>Eukaryota</taxon>
        <taxon>Fungi</taxon>
        <taxon>Dikarya</taxon>
        <taxon>Ascomycota</taxon>
        <taxon>Pezizomycotina</taxon>
        <taxon>Sordariomycetes</taxon>
        <taxon>Hypocreomycetidae</taxon>
        <taxon>Glomerellales</taxon>
        <taxon>Plectosphaerellaceae</taxon>
        <taxon>Verticillium</taxon>
    </lineage>
</organism>
<evidence type="ECO:0000313" key="3">
    <source>
        <dbReference type="Proteomes" id="UP000008698"/>
    </source>
</evidence>
<gene>
    <name evidence="2" type="ORF">VDBG_00127</name>
</gene>
<proteinExistence type="predicted"/>
<evidence type="ECO:0000256" key="1">
    <source>
        <dbReference type="SAM" id="MobiDB-lite"/>
    </source>
</evidence>
<dbReference type="HOGENOM" id="CLU_055006_0_0_1"/>
<dbReference type="GeneID" id="9528551"/>
<reference evidence="3" key="1">
    <citation type="journal article" date="2011" name="PLoS Pathog.">
        <title>Comparative genomics yields insights into niche adaptation of plant vascular wilt pathogens.</title>
        <authorList>
            <person name="Klosterman S.J."/>
            <person name="Subbarao K.V."/>
            <person name="Kang S."/>
            <person name="Veronese P."/>
            <person name="Gold S.E."/>
            <person name="Thomma B.P.H.J."/>
            <person name="Chen Z."/>
            <person name="Henrissat B."/>
            <person name="Lee Y.-H."/>
            <person name="Park J."/>
            <person name="Garcia-Pedrajas M.D."/>
            <person name="Barbara D.J."/>
            <person name="Anchieta A."/>
            <person name="de Jonge R."/>
            <person name="Santhanam P."/>
            <person name="Maruthachalam K."/>
            <person name="Atallah Z."/>
            <person name="Amyotte S.G."/>
            <person name="Paz Z."/>
            <person name="Inderbitzin P."/>
            <person name="Hayes R.J."/>
            <person name="Heiman D.I."/>
            <person name="Young S."/>
            <person name="Zeng Q."/>
            <person name="Engels R."/>
            <person name="Galagan J."/>
            <person name="Cuomo C.A."/>
            <person name="Dobinson K.F."/>
            <person name="Ma L.-J."/>
        </authorList>
    </citation>
    <scope>NUCLEOTIDE SEQUENCE [LARGE SCALE GENOMIC DNA]</scope>
    <source>
        <strain evidence="3">VaMs.102 / ATCC MYA-4576 / FGSC 10136</strain>
    </source>
</reference>
<dbReference type="RefSeq" id="XP_003008446.1">
    <property type="nucleotide sequence ID" value="XM_003008400.1"/>
</dbReference>
<protein>
    <submittedName>
        <fullName evidence="2">Predicted protein</fullName>
    </submittedName>
</protein>
<dbReference type="Proteomes" id="UP000008698">
    <property type="component" value="Unassembled WGS sequence"/>
</dbReference>
<name>C9S8U3_VERA1</name>
<dbReference type="STRING" id="526221.C9S8U3"/>
<feature type="region of interest" description="Disordered" evidence="1">
    <location>
        <begin position="173"/>
        <end position="239"/>
    </location>
</feature>